<keyword evidence="2" id="KW-0813">Transport</keyword>
<keyword evidence="8" id="KW-1185">Reference proteome</keyword>
<evidence type="ECO:0000256" key="6">
    <source>
        <dbReference type="SAM" id="Phobius"/>
    </source>
</evidence>
<dbReference type="InterPro" id="IPR036458">
    <property type="entry name" value="Na:dicarbo_symporter_sf"/>
</dbReference>
<evidence type="ECO:0000256" key="2">
    <source>
        <dbReference type="ARBA" id="ARBA00022448"/>
    </source>
</evidence>
<dbReference type="Proteomes" id="UP000553459">
    <property type="component" value="Unassembled WGS sequence"/>
</dbReference>
<dbReference type="EMBL" id="JAAABJ010000515">
    <property type="protein sequence ID" value="NAW51212.1"/>
    <property type="molecule type" value="Genomic_DNA"/>
</dbReference>
<dbReference type="RefSeq" id="WP_166519495.1">
    <property type="nucleotide sequence ID" value="NZ_JAAABJ010000515.1"/>
</dbReference>
<keyword evidence="5 6" id="KW-0472">Membrane</keyword>
<dbReference type="Gene3D" id="1.10.3860.10">
    <property type="entry name" value="Sodium:dicarboxylate symporter"/>
    <property type="match status" value="1"/>
</dbReference>
<evidence type="ECO:0000256" key="4">
    <source>
        <dbReference type="ARBA" id="ARBA00022989"/>
    </source>
</evidence>
<comment type="subcellular location">
    <subcellularLocation>
        <location evidence="1">Membrane</location>
        <topology evidence="1">Multi-pass membrane protein</topology>
    </subcellularLocation>
</comment>
<feature type="transmembrane region" description="Helical" evidence="6">
    <location>
        <begin position="44"/>
        <end position="65"/>
    </location>
</feature>
<feature type="transmembrane region" description="Helical" evidence="6">
    <location>
        <begin position="77"/>
        <end position="103"/>
    </location>
</feature>
<dbReference type="InterPro" id="IPR001991">
    <property type="entry name" value="Na-dicarboxylate_symporter"/>
</dbReference>
<proteinExistence type="predicted"/>
<gene>
    <name evidence="7" type="ORF">GNY06_07430</name>
</gene>
<sequence length="104" mass="11517">MKIIQHSFWQSYSNSILLLGGIIIGSIIGICFPSAVNYLKPIDIFLNLLFITITPLFFFAIVTSISDIEQKGKLGKIISAMLFTFLCLVIISAVFSIGFIILLN</sequence>
<dbReference type="Pfam" id="PF00375">
    <property type="entry name" value="SDF"/>
    <property type="match status" value="1"/>
</dbReference>
<keyword evidence="3 6" id="KW-0812">Transmembrane</keyword>
<organism evidence="7 8">
    <name type="scientific">Elizabethkingia argenteiflava</name>
    <dbReference type="NCBI Taxonomy" id="2681556"/>
    <lineage>
        <taxon>Bacteria</taxon>
        <taxon>Pseudomonadati</taxon>
        <taxon>Bacteroidota</taxon>
        <taxon>Flavobacteriia</taxon>
        <taxon>Flavobacteriales</taxon>
        <taxon>Weeksellaceae</taxon>
        <taxon>Elizabethkingia</taxon>
    </lineage>
</organism>
<evidence type="ECO:0000256" key="3">
    <source>
        <dbReference type="ARBA" id="ARBA00022692"/>
    </source>
</evidence>
<dbReference type="SUPFAM" id="SSF118215">
    <property type="entry name" value="Proton glutamate symport protein"/>
    <property type="match status" value="1"/>
</dbReference>
<evidence type="ECO:0000256" key="5">
    <source>
        <dbReference type="ARBA" id="ARBA00023136"/>
    </source>
</evidence>
<keyword evidence="4 6" id="KW-1133">Transmembrane helix</keyword>
<feature type="transmembrane region" description="Helical" evidence="6">
    <location>
        <begin position="12"/>
        <end position="38"/>
    </location>
</feature>
<dbReference type="AlphaFoldDB" id="A0A845PSK9"/>
<protein>
    <submittedName>
        <fullName evidence="7">Cation:dicarboxylase symporter family transporter</fullName>
    </submittedName>
</protein>
<dbReference type="GO" id="GO:0015293">
    <property type="term" value="F:symporter activity"/>
    <property type="evidence" value="ECO:0007669"/>
    <property type="project" value="InterPro"/>
</dbReference>
<dbReference type="GO" id="GO:0016020">
    <property type="term" value="C:membrane"/>
    <property type="evidence" value="ECO:0007669"/>
    <property type="project" value="UniProtKB-SubCell"/>
</dbReference>
<evidence type="ECO:0000313" key="7">
    <source>
        <dbReference type="EMBL" id="NAW51212.1"/>
    </source>
</evidence>
<reference evidence="7 8" key="1">
    <citation type="submission" date="2019-11" db="EMBL/GenBank/DDBJ databases">
        <title>Characterization of Elizabethkingia argenteiflava sp. nov., isolated from inner surface of Soybean Pods.</title>
        <authorList>
            <person name="Mo S."/>
        </authorList>
    </citation>
    <scope>NUCLEOTIDE SEQUENCE [LARGE SCALE GENOMIC DNA]</scope>
    <source>
        <strain evidence="7 8">YB22</strain>
    </source>
</reference>
<evidence type="ECO:0000256" key="1">
    <source>
        <dbReference type="ARBA" id="ARBA00004141"/>
    </source>
</evidence>
<comment type="caution">
    <text evidence="7">The sequence shown here is derived from an EMBL/GenBank/DDBJ whole genome shotgun (WGS) entry which is preliminary data.</text>
</comment>
<evidence type="ECO:0000313" key="8">
    <source>
        <dbReference type="Proteomes" id="UP000553459"/>
    </source>
</evidence>
<name>A0A845PSK9_9FLAO</name>
<accession>A0A845PSK9</accession>